<gene>
    <name evidence="2" type="ORF">E2C01_041116</name>
</gene>
<keyword evidence="3" id="KW-1185">Reference proteome</keyword>
<protein>
    <submittedName>
        <fullName evidence="2">Uncharacterized protein</fullName>
    </submittedName>
</protein>
<dbReference type="EMBL" id="VSRR010007704">
    <property type="protein sequence ID" value="MPC47372.1"/>
    <property type="molecule type" value="Genomic_DNA"/>
</dbReference>
<evidence type="ECO:0000313" key="2">
    <source>
        <dbReference type="EMBL" id="MPC47372.1"/>
    </source>
</evidence>
<evidence type="ECO:0000256" key="1">
    <source>
        <dbReference type="SAM" id="MobiDB-lite"/>
    </source>
</evidence>
<feature type="compositionally biased region" description="Acidic residues" evidence="1">
    <location>
        <begin position="60"/>
        <end position="69"/>
    </location>
</feature>
<comment type="caution">
    <text evidence="2">The sequence shown here is derived from an EMBL/GenBank/DDBJ whole genome shotgun (WGS) entry which is preliminary data.</text>
</comment>
<dbReference type="AlphaFoldDB" id="A0A5B7FLK8"/>
<organism evidence="2 3">
    <name type="scientific">Portunus trituberculatus</name>
    <name type="common">Swimming crab</name>
    <name type="synonym">Neptunus trituberculatus</name>
    <dbReference type="NCBI Taxonomy" id="210409"/>
    <lineage>
        <taxon>Eukaryota</taxon>
        <taxon>Metazoa</taxon>
        <taxon>Ecdysozoa</taxon>
        <taxon>Arthropoda</taxon>
        <taxon>Crustacea</taxon>
        <taxon>Multicrustacea</taxon>
        <taxon>Malacostraca</taxon>
        <taxon>Eumalacostraca</taxon>
        <taxon>Eucarida</taxon>
        <taxon>Decapoda</taxon>
        <taxon>Pleocyemata</taxon>
        <taxon>Brachyura</taxon>
        <taxon>Eubrachyura</taxon>
        <taxon>Portunoidea</taxon>
        <taxon>Portunidae</taxon>
        <taxon>Portuninae</taxon>
        <taxon>Portunus</taxon>
    </lineage>
</organism>
<evidence type="ECO:0000313" key="3">
    <source>
        <dbReference type="Proteomes" id="UP000324222"/>
    </source>
</evidence>
<sequence length="69" mass="7904">MLFSPPLTQPYQGPYRVLRRKRKTVTVDRNGSTGSNRPIYWSLTPQTSLLPPLPRLQGQNEEDPLLLTL</sequence>
<name>A0A5B7FLK8_PORTR</name>
<feature type="region of interest" description="Disordered" evidence="1">
    <location>
        <begin position="50"/>
        <end position="69"/>
    </location>
</feature>
<dbReference type="Proteomes" id="UP000324222">
    <property type="component" value="Unassembled WGS sequence"/>
</dbReference>
<accession>A0A5B7FLK8</accession>
<proteinExistence type="predicted"/>
<reference evidence="2 3" key="1">
    <citation type="submission" date="2019-05" db="EMBL/GenBank/DDBJ databases">
        <title>Another draft genome of Portunus trituberculatus and its Hox gene families provides insights of decapod evolution.</title>
        <authorList>
            <person name="Jeong J.-H."/>
            <person name="Song I."/>
            <person name="Kim S."/>
            <person name="Choi T."/>
            <person name="Kim D."/>
            <person name="Ryu S."/>
            <person name="Kim W."/>
        </authorList>
    </citation>
    <scope>NUCLEOTIDE SEQUENCE [LARGE SCALE GENOMIC DNA]</scope>
    <source>
        <tissue evidence="2">Muscle</tissue>
    </source>
</reference>